<dbReference type="EMBL" id="CP102290">
    <property type="protein sequence ID" value="UWP61227.1"/>
    <property type="molecule type" value="Genomic_DNA"/>
</dbReference>
<name>A0ABY5VLQ2_9FIRM</name>
<dbReference type="RefSeq" id="WP_028527704.1">
    <property type="nucleotide sequence ID" value="NZ_CABLBR010000004.1"/>
</dbReference>
<sequence length="114" mass="13725">MYFWFSVDTYAERVNVCFLNEEDYIVGRFINLERPASMIKIAEELKKVIDKENEEYVLEKDYSRLFADDIVTRITICMPNLCEKKSYRTKAVYEVFNEYNKKYQQVFGSPKSKR</sequence>
<evidence type="ECO:0000313" key="2">
    <source>
        <dbReference type="Proteomes" id="UP001060164"/>
    </source>
</evidence>
<keyword evidence="2" id="KW-1185">Reference proteome</keyword>
<organism evidence="1 2">
    <name type="scientific">Ruminococcus gauvreauii</name>
    <dbReference type="NCBI Taxonomy" id="438033"/>
    <lineage>
        <taxon>Bacteria</taxon>
        <taxon>Bacillati</taxon>
        <taxon>Bacillota</taxon>
        <taxon>Clostridia</taxon>
        <taxon>Eubacteriales</taxon>
        <taxon>Oscillospiraceae</taxon>
        <taxon>Ruminococcus</taxon>
    </lineage>
</organism>
<gene>
    <name evidence="1" type="ORF">NQ502_09460</name>
</gene>
<accession>A0ABY5VLQ2</accession>
<reference evidence="1" key="1">
    <citation type="journal article" date="2022" name="Cell">
        <title>Design, construction, and in vivo augmentation of a complex gut microbiome.</title>
        <authorList>
            <person name="Cheng A.G."/>
            <person name="Ho P.Y."/>
            <person name="Aranda-Diaz A."/>
            <person name="Jain S."/>
            <person name="Yu F.B."/>
            <person name="Meng X."/>
            <person name="Wang M."/>
            <person name="Iakiviak M."/>
            <person name="Nagashima K."/>
            <person name="Zhao A."/>
            <person name="Murugkar P."/>
            <person name="Patil A."/>
            <person name="Atabakhsh K."/>
            <person name="Weakley A."/>
            <person name="Yan J."/>
            <person name="Brumbaugh A.R."/>
            <person name="Higginbottom S."/>
            <person name="Dimas A."/>
            <person name="Shiver A.L."/>
            <person name="Deutschbauer A."/>
            <person name="Neff N."/>
            <person name="Sonnenburg J.L."/>
            <person name="Huang K.C."/>
            <person name="Fischbach M.A."/>
        </authorList>
    </citation>
    <scope>NUCLEOTIDE SEQUENCE</scope>
    <source>
        <strain evidence="1">DSM 19829</strain>
    </source>
</reference>
<dbReference type="Proteomes" id="UP001060164">
    <property type="component" value="Chromosome"/>
</dbReference>
<evidence type="ECO:0000313" key="1">
    <source>
        <dbReference type="EMBL" id="UWP61227.1"/>
    </source>
</evidence>
<proteinExistence type="predicted"/>
<protein>
    <submittedName>
        <fullName evidence="1">Uncharacterized protein</fullName>
    </submittedName>
</protein>